<evidence type="ECO:0000256" key="1">
    <source>
        <dbReference type="SAM" id="SignalP"/>
    </source>
</evidence>
<dbReference type="RefSeq" id="WP_085938014.1">
    <property type="nucleotide sequence ID" value="NZ_FUWJ01000018.1"/>
</dbReference>
<keyword evidence="1" id="KW-0732">Signal</keyword>
<evidence type="ECO:0000313" key="3">
    <source>
        <dbReference type="EMBL" id="SKA39917.1"/>
    </source>
</evidence>
<dbReference type="InterPro" id="IPR010895">
    <property type="entry name" value="CHRD"/>
</dbReference>
<dbReference type="SMART" id="SM00754">
    <property type="entry name" value="CHRD"/>
    <property type="match status" value="1"/>
</dbReference>
<dbReference type="AlphaFoldDB" id="A0A1T4THL3"/>
<feature type="domain" description="CHRD" evidence="2">
    <location>
        <begin position="31"/>
        <end position="151"/>
    </location>
</feature>
<feature type="chain" id="PRO_5012978881" evidence="1">
    <location>
        <begin position="20"/>
        <end position="155"/>
    </location>
</feature>
<name>A0A1T4THL3_9HYPH</name>
<protein>
    <submittedName>
        <fullName evidence="3">CHRD domain-containing protein</fullName>
    </submittedName>
</protein>
<proteinExistence type="predicted"/>
<organism evidence="3 4">
    <name type="scientific">Enhydrobacter aerosaccus</name>
    <dbReference type="NCBI Taxonomy" id="225324"/>
    <lineage>
        <taxon>Bacteria</taxon>
        <taxon>Pseudomonadati</taxon>
        <taxon>Pseudomonadota</taxon>
        <taxon>Alphaproteobacteria</taxon>
        <taxon>Hyphomicrobiales</taxon>
        <taxon>Enhydrobacter</taxon>
    </lineage>
</organism>
<keyword evidence="4" id="KW-1185">Reference proteome</keyword>
<accession>A0A1T4THL3</accession>
<dbReference type="OrthoDB" id="571052at2"/>
<gene>
    <name evidence="3" type="ORF">SAMN02745126_06281</name>
</gene>
<feature type="signal peptide" evidence="1">
    <location>
        <begin position="1"/>
        <end position="19"/>
    </location>
</feature>
<evidence type="ECO:0000313" key="4">
    <source>
        <dbReference type="Proteomes" id="UP000190092"/>
    </source>
</evidence>
<sequence length="155" mass="16585">MAKKILRACLLLATLTGLAGCMSYFSDPVGSNIDLGSTLSGAQEVPPTDSKAGGYLTALYSTSTHIFKWRLVVNALSSPIRRAEFHGPDALGQDAALVELYAPFDGTTHAGSATLTPQQAADLLAGRWYIDIKTEKFPDGEIRGLVKRTSGRQKE</sequence>
<dbReference type="PROSITE" id="PS51257">
    <property type="entry name" value="PROKAR_LIPOPROTEIN"/>
    <property type="match status" value="1"/>
</dbReference>
<dbReference type="STRING" id="225324.SAMN02745126_06281"/>
<dbReference type="Pfam" id="PF07452">
    <property type="entry name" value="CHRD"/>
    <property type="match status" value="1"/>
</dbReference>
<dbReference type="PROSITE" id="PS50933">
    <property type="entry name" value="CHRD"/>
    <property type="match status" value="1"/>
</dbReference>
<reference evidence="4" key="1">
    <citation type="submission" date="2017-02" db="EMBL/GenBank/DDBJ databases">
        <authorList>
            <person name="Varghese N."/>
            <person name="Submissions S."/>
        </authorList>
    </citation>
    <scope>NUCLEOTIDE SEQUENCE [LARGE SCALE GENOMIC DNA]</scope>
    <source>
        <strain evidence="4">ATCC 27094</strain>
    </source>
</reference>
<dbReference type="EMBL" id="FUWJ01000018">
    <property type="protein sequence ID" value="SKA39917.1"/>
    <property type="molecule type" value="Genomic_DNA"/>
</dbReference>
<evidence type="ECO:0000259" key="2">
    <source>
        <dbReference type="PROSITE" id="PS50933"/>
    </source>
</evidence>
<dbReference type="Proteomes" id="UP000190092">
    <property type="component" value="Unassembled WGS sequence"/>
</dbReference>